<evidence type="ECO:0000256" key="3">
    <source>
        <dbReference type="ARBA" id="ARBA00022517"/>
    </source>
</evidence>
<evidence type="ECO:0000259" key="5">
    <source>
        <dbReference type="PROSITE" id="PS51358"/>
    </source>
</evidence>
<dbReference type="GO" id="GO:0042254">
    <property type="term" value="P:ribosome biogenesis"/>
    <property type="evidence" value="ECO:0007669"/>
    <property type="project" value="UniProtKB-KW"/>
</dbReference>
<keyword evidence="3" id="KW-0690">Ribosome biogenesis</keyword>
<dbReference type="InterPro" id="IPR042239">
    <property type="entry name" value="Nop_C"/>
</dbReference>
<gene>
    <name evidence="6" type="ORF">DME_LOCUS8007</name>
</gene>
<dbReference type="Pfam" id="PF01798">
    <property type="entry name" value="Nop"/>
    <property type="match status" value="1"/>
</dbReference>
<evidence type="ECO:0000256" key="1">
    <source>
        <dbReference type="ARBA" id="ARBA00004604"/>
    </source>
</evidence>
<dbReference type="PROSITE" id="PS51358">
    <property type="entry name" value="NOP"/>
    <property type="match status" value="1"/>
</dbReference>
<dbReference type="STRING" id="318479.A0A3P7PNR9"/>
<sequence>MYTNSILRIDQKNVKKIKIFCFFSIKLVKFKRFDTPLVARDYYLQQKEGNLAKLLKKVLKKQISEGEELAVGDTKLGNIIKEKLNIPCVSNAATTELMRGIRSHIDSLLDEHKDELANMRLALAHSLGRYQVKFNPDKIDTMIIQGISLLDDLDKELNNYIMRCREWYGWHFPELSKIISDPILYVKTVRAIGIKQNAINIDMSEFLSPDLEAKIKSEAEISMGTMISDSDMNCIQYLCEQILDLSDYRAQLSQYLKERMATLAPNLTALLGELVGARLISHAGSLVTLAKYPASTVQILGAEKALFRALKTKKDTPKYGLIYHAQIVGQASTKMKGKMARKLSAKVSLASRIDALADESKGASMGIEARAYLERVSRQGQEPRRISGVSTKHDKYRFKRFAAHDKKFAFYSWIISN</sequence>
<dbReference type="PANTHER" id="PTHR10894">
    <property type="entry name" value="NUCLEOLAR PROTEIN 5 NUCLEOLAR PROTEIN NOP5 NOP58"/>
    <property type="match status" value="1"/>
</dbReference>
<reference evidence="6 7" key="1">
    <citation type="submission" date="2018-11" db="EMBL/GenBank/DDBJ databases">
        <authorList>
            <consortium name="Pathogen Informatics"/>
        </authorList>
    </citation>
    <scope>NUCLEOTIDE SEQUENCE [LARGE SCALE GENOMIC DNA]</scope>
</reference>
<evidence type="ECO:0000256" key="4">
    <source>
        <dbReference type="ARBA" id="ARBA00023242"/>
    </source>
</evidence>
<dbReference type="GO" id="GO:0031428">
    <property type="term" value="C:box C/D methylation guide snoRNP complex"/>
    <property type="evidence" value="ECO:0007669"/>
    <property type="project" value="InterPro"/>
</dbReference>
<keyword evidence="4" id="KW-0539">Nucleus</keyword>
<dbReference type="AlphaFoldDB" id="A0A3P7PNR9"/>
<dbReference type="InterPro" id="IPR036070">
    <property type="entry name" value="Nop_dom_sf"/>
</dbReference>
<organism evidence="6 7">
    <name type="scientific">Dracunculus medinensis</name>
    <name type="common">Guinea worm</name>
    <dbReference type="NCBI Taxonomy" id="318479"/>
    <lineage>
        <taxon>Eukaryota</taxon>
        <taxon>Metazoa</taxon>
        <taxon>Ecdysozoa</taxon>
        <taxon>Nematoda</taxon>
        <taxon>Chromadorea</taxon>
        <taxon>Rhabditida</taxon>
        <taxon>Spirurina</taxon>
        <taxon>Dracunculoidea</taxon>
        <taxon>Dracunculidae</taxon>
        <taxon>Dracunculus</taxon>
    </lineage>
</organism>
<dbReference type="InterPro" id="IPR045056">
    <property type="entry name" value="Nop56/Nop58"/>
</dbReference>
<dbReference type="PANTHER" id="PTHR10894:SF1">
    <property type="entry name" value="NUCLEOLAR PROTEIN 58"/>
    <property type="match status" value="1"/>
</dbReference>
<dbReference type="SMART" id="SM00931">
    <property type="entry name" value="NOSIC"/>
    <property type="match status" value="1"/>
</dbReference>
<accession>A0A3P7PNR9</accession>
<protein>
    <recommendedName>
        <fullName evidence="5">Nop domain-containing protein</fullName>
    </recommendedName>
</protein>
<name>A0A3P7PNR9_DRAME</name>
<dbReference type="Proteomes" id="UP000274756">
    <property type="component" value="Unassembled WGS sequence"/>
</dbReference>
<dbReference type="InterPro" id="IPR012976">
    <property type="entry name" value="NOSIC"/>
</dbReference>
<dbReference type="Gene3D" id="1.10.287.4070">
    <property type="match status" value="1"/>
</dbReference>
<comment type="subcellular location">
    <subcellularLocation>
        <location evidence="1">Nucleus</location>
        <location evidence="1">Nucleolus</location>
    </subcellularLocation>
</comment>
<dbReference type="SUPFAM" id="SSF89124">
    <property type="entry name" value="Nop domain"/>
    <property type="match status" value="1"/>
</dbReference>
<dbReference type="EMBL" id="UYYG01001165">
    <property type="protein sequence ID" value="VDN58034.1"/>
    <property type="molecule type" value="Genomic_DNA"/>
</dbReference>
<evidence type="ECO:0000313" key="6">
    <source>
        <dbReference type="EMBL" id="VDN58034.1"/>
    </source>
</evidence>
<dbReference type="OrthoDB" id="6780543at2759"/>
<keyword evidence="7" id="KW-1185">Reference proteome</keyword>
<dbReference type="GO" id="GO:0032040">
    <property type="term" value="C:small-subunit processome"/>
    <property type="evidence" value="ECO:0007669"/>
    <property type="project" value="InterPro"/>
</dbReference>
<dbReference type="InterPro" id="IPR002687">
    <property type="entry name" value="Nop_dom"/>
</dbReference>
<comment type="similarity">
    <text evidence="2">Belongs to the NOP5/NOP56 family.</text>
</comment>
<evidence type="ECO:0000256" key="2">
    <source>
        <dbReference type="ARBA" id="ARBA00009211"/>
    </source>
</evidence>
<feature type="domain" description="Nop" evidence="5">
    <location>
        <begin position="263"/>
        <end position="382"/>
    </location>
</feature>
<dbReference type="FunFam" id="1.10.287.4070:FF:000001">
    <property type="entry name" value="Probable Nucleolar protein 58"/>
    <property type="match status" value="1"/>
</dbReference>
<evidence type="ECO:0000313" key="7">
    <source>
        <dbReference type="Proteomes" id="UP000274756"/>
    </source>
</evidence>
<proteinExistence type="inferred from homology"/>
<dbReference type="GO" id="GO:0030515">
    <property type="term" value="F:snoRNA binding"/>
    <property type="evidence" value="ECO:0007669"/>
    <property type="project" value="InterPro"/>
</dbReference>
<dbReference type="FunFam" id="1.10.246.90:FF:000005">
    <property type="entry name" value="Nucleolar protein 5, putative"/>
    <property type="match status" value="1"/>
</dbReference>
<dbReference type="Gene3D" id="1.10.246.90">
    <property type="entry name" value="Nop domain"/>
    <property type="match status" value="1"/>
</dbReference>